<sequence length="292" mass="33895">MLKKINYYDHELSIRSAICARLDSPYLYLRKFAILLEFSGSIYIWIPYSVLMIALHYTTIHEAMQYILLFTGFMFDIAIIGTTKFLIRRPRPIVNHNDVLAIGPDKFSFPSGRTSRAVFLLFYFIQTSFFKHLPSSFIIIWLSLVVASRLLLGRHYISDVIAGILCYYANWAAKRHDNISRLTPEDIDPFLCTHINFAFGKALESLTITPYEEDDLKGWTASSQGMYECMLQFKEVKPDLRVLLGIGYGWVWVFLLHLYSHTPSSYSFETHIRLHMVSMEVLILMSELTFLP</sequence>
<proteinExistence type="predicted"/>
<name>A0A819E9D5_9BILA</name>
<dbReference type="AlphaFoldDB" id="A0A819E9D5"/>
<dbReference type="InterPro" id="IPR001223">
    <property type="entry name" value="Glyco_hydro18_cat"/>
</dbReference>
<comment type="caution">
    <text evidence="5">The sequence shown here is derived from an EMBL/GenBank/DDBJ whole genome shotgun (WGS) entry which is preliminary data.</text>
</comment>
<dbReference type="EMBL" id="CAJNOG010000877">
    <property type="protein sequence ID" value="CAF1375453.1"/>
    <property type="molecule type" value="Genomic_DNA"/>
</dbReference>
<dbReference type="EMBL" id="CAJNOE010000011">
    <property type="protein sequence ID" value="CAF0724424.1"/>
    <property type="molecule type" value="Genomic_DNA"/>
</dbReference>
<dbReference type="Gene3D" id="1.20.144.10">
    <property type="entry name" value="Phosphatidic acid phosphatase type 2/haloperoxidase"/>
    <property type="match status" value="1"/>
</dbReference>
<dbReference type="Gene3D" id="3.20.20.80">
    <property type="entry name" value="Glycosidases"/>
    <property type="match status" value="1"/>
</dbReference>
<dbReference type="EMBL" id="CAJOBB010003713">
    <property type="protein sequence ID" value="CAF4054713.1"/>
    <property type="molecule type" value="Genomic_DNA"/>
</dbReference>
<evidence type="ECO:0000313" key="4">
    <source>
        <dbReference type="EMBL" id="CAF1375453.1"/>
    </source>
</evidence>
<evidence type="ECO:0000313" key="5">
    <source>
        <dbReference type="EMBL" id="CAF3846673.1"/>
    </source>
</evidence>
<feature type="transmembrane region" description="Helical" evidence="1">
    <location>
        <begin position="240"/>
        <end position="260"/>
    </location>
</feature>
<reference evidence="5" key="1">
    <citation type="submission" date="2021-02" db="EMBL/GenBank/DDBJ databases">
        <authorList>
            <person name="Nowell W R."/>
        </authorList>
    </citation>
    <scope>NUCLEOTIDE SEQUENCE</scope>
</reference>
<dbReference type="Proteomes" id="UP000663844">
    <property type="component" value="Unassembled WGS sequence"/>
</dbReference>
<dbReference type="Pfam" id="PF01569">
    <property type="entry name" value="PAP2"/>
    <property type="match status" value="1"/>
</dbReference>
<keyword evidence="1" id="KW-0472">Membrane</keyword>
<keyword evidence="1" id="KW-1133">Transmembrane helix</keyword>
<dbReference type="Proteomes" id="UP000663860">
    <property type="component" value="Unassembled WGS sequence"/>
</dbReference>
<dbReference type="Proteomes" id="UP000663868">
    <property type="component" value="Unassembled WGS sequence"/>
</dbReference>
<evidence type="ECO:0000256" key="1">
    <source>
        <dbReference type="SAM" id="Phobius"/>
    </source>
</evidence>
<dbReference type="PROSITE" id="PS51910">
    <property type="entry name" value="GH18_2"/>
    <property type="match status" value="1"/>
</dbReference>
<evidence type="ECO:0000313" key="6">
    <source>
        <dbReference type="EMBL" id="CAF4054713.1"/>
    </source>
</evidence>
<dbReference type="GO" id="GO:0042392">
    <property type="term" value="F:sphingosine-1-phosphate phosphatase activity"/>
    <property type="evidence" value="ECO:0007669"/>
    <property type="project" value="TreeGrafter"/>
</dbReference>
<dbReference type="PANTHER" id="PTHR14969">
    <property type="entry name" value="SPHINGOSINE-1-PHOSPHATE PHOSPHOHYDROLASE"/>
    <property type="match status" value="1"/>
</dbReference>
<organism evidence="5 7">
    <name type="scientific">Adineta steineri</name>
    <dbReference type="NCBI Taxonomy" id="433720"/>
    <lineage>
        <taxon>Eukaryota</taxon>
        <taxon>Metazoa</taxon>
        <taxon>Spiralia</taxon>
        <taxon>Gnathifera</taxon>
        <taxon>Rotifera</taxon>
        <taxon>Eurotatoria</taxon>
        <taxon>Bdelloidea</taxon>
        <taxon>Adinetida</taxon>
        <taxon>Adinetidae</taxon>
        <taxon>Adineta</taxon>
    </lineage>
</organism>
<dbReference type="EMBL" id="CAJOAZ010001705">
    <property type="protein sequence ID" value="CAF3846673.1"/>
    <property type="molecule type" value="Genomic_DNA"/>
</dbReference>
<feature type="domain" description="GH18" evidence="2">
    <location>
        <begin position="162"/>
        <end position="292"/>
    </location>
</feature>
<accession>A0A819E9D5</accession>
<evidence type="ECO:0000313" key="3">
    <source>
        <dbReference type="EMBL" id="CAF0724424.1"/>
    </source>
</evidence>
<gene>
    <name evidence="3" type="ORF">IZO911_LOCUS2276</name>
    <name evidence="4" type="ORF">JYZ213_LOCUS36362</name>
    <name evidence="6" type="ORF">KXQ929_LOCUS31763</name>
    <name evidence="5" type="ORF">OXD698_LOCUS21025</name>
</gene>
<dbReference type="SUPFAM" id="SSF48317">
    <property type="entry name" value="Acid phosphatase/Vanadium-dependent haloperoxidase"/>
    <property type="match status" value="1"/>
</dbReference>
<dbReference type="PANTHER" id="PTHR14969:SF13">
    <property type="entry name" value="AT30094P"/>
    <property type="match status" value="1"/>
</dbReference>
<feature type="transmembrane region" description="Helical" evidence="1">
    <location>
        <begin position="32"/>
        <end position="57"/>
    </location>
</feature>
<evidence type="ECO:0000313" key="7">
    <source>
        <dbReference type="Proteomes" id="UP000663844"/>
    </source>
</evidence>
<feature type="transmembrane region" description="Helical" evidence="1">
    <location>
        <begin position="118"/>
        <end position="144"/>
    </location>
</feature>
<feature type="transmembrane region" description="Helical" evidence="1">
    <location>
        <begin position="63"/>
        <end position="87"/>
    </location>
</feature>
<dbReference type="GO" id="GO:0005975">
    <property type="term" value="P:carbohydrate metabolic process"/>
    <property type="evidence" value="ECO:0007669"/>
    <property type="project" value="InterPro"/>
</dbReference>
<dbReference type="SUPFAM" id="SSF51445">
    <property type="entry name" value="(Trans)glycosidases"/>
    <property type="match status" value="1"/>
</dbReference>
<dbReference type="InterPro" id="IPR017853">
    <property type="entry name" value="GH"/>
</dbReference>
<dbReference type="InterPro" id="IPR000326">
    <property type="entry name" value="PAP2/HPO"/>
</dbReference>
<dbReference type="InterPro" id="IPR036938">
    <property type="entry name" value="PAP2/HPO_sf"/>
</dbReference>
<dbReference type="Proteomes" id="UP000663845">
    <property type="component" value="Unassembled WGS sequence"/>
</dbReference>
<feature type="transmembrane region" description="Helical" evidence="1">
    <location>
        <begin position="156"/>
        <end position="173"/>
    </location>
</feature>
<keyword evidence="1" id="KW-0812">Transmembrane</keyword>
<dbReference type="SMART" id="SM00014">
    <property type="entry name" value="acidPPc"/>
    <property type="match status" value="1"/>
</dbReference>
<evidence type="ECO:0000259" key="2">
    <source>
        <dbReference type="PROSITE" id="PS51910"/>
    </source>
</evidence>
<protein>
    <recommendedName>
        <fullName evidence="2">GH18 domain-containing protein</fullName>
    </recommendedName>
</protein>